<name>A0A8I1YBU6_BRAEL</name>
<dbReference type="AlphaFoldDB" id="A0A8I1YBU6"/>
<evidence type="ECO:0000313" key="2">
    <source>
        <dbReference type="EMBL" id="MEY9317536.1"/>
    </source>
</evidence>
<dbReference type="Proteomes" id="UP000673383">
    <property type="component" value="Unassembled WGS sequence"/>
</dbReference>
<organism evidence="1 3">
    <name type="scientific">Bradyrhizobium elkanii</name>
    <dbReference type="NCBI Taxonomy" id="29448"/>
    <lineage>
        <taxon>Bacteria</taxon>
        <taxon>Pseudomonadati</taxon>
        <taxon>Pseudomonadota</taxon>
        <taxon>Alphaproteobacteria</taxon>
        <taxon>Hyphomicrobiales</taxon>
        <taxon>Nitrobacteraceae</taxon>
        <taxon>Bradyrhizobium</taxon>
    </lineage>
</organism>
<reference evidence="2 4" key="2">
    <citation type="submission" date="2024-07" db="EMBL/GenBank/DDBJ databases">
        <title>Genomic Encyclopedia of Type Strains, Phase V (KMG-V): Genome sequencing to study the core and pangenomes of soil and plant-associated prokaryotes.</title>
        <authorList>
            <person name="Whitman W."/>
        </authorList>
    </citation>
    <scope>NUCLEOTIDE SEQUENCE [LARGE SCALE GENOMIC DNA]</scope>
    <source>
        <strain evidence="2 4">USDA 415</strain>
    </source>
</reference>
<accession>A0A8I1YBU6</accession>
<sequence>MFKHGHSRDSGESPTYRSWVAMIQRCYDPASTSYESYGQRGITVCDRWRGHDGFENFLADVGERPSLKHSIDRIDNEGHYELSNCKWSTVKEQNRNRRSTRWVDFRGRTMSLAEAIELSGLPEARVKRRLYVYKWPLEDALAA</sequence>
<evidence type="ECO:0000313" key="1">
    <source>
        <dbReference type="EMBL" id="MBP1297100.1"/>
    </source>
</evidence>
<dbReference type="EMBL" id="JAFICZ010000001">
    <property type="protein sequence ID" value="MBP1297100.1"/>
    <property type="molecule type" value="Genomic_DNA"/>
</dbReference>
<proteinExistence type="predicted"/>
<dbReference type="RefSeq" id="WP_051447830.1">
    <property type="nucleotide sequence ID" value="NZ_CP126026.1"/>
</dbReference>
<evidence type="ECO:0000313" key="4">
    <source>
        <dbReference type="Proteomes" id="UP001565471"/>
    </source>
</evidence>
<dbReference type="EMBL" id="JBGBZA010000002">
    <property type="protein sequence ID" value="MEY9317536.1"/>
    <property type="molecule type" value="Genomic_DNA"/>
</dbReference>
<dbReference type="Proteomes" id="UP001565471">
    <property type="component" value="Unassembled WGS sequence"/>
</dbReference>
<reference evidence="1" key="1">
    <citation type="submission" date="2021-02" db="EMBL/GenBank/DDBJ databases">
        <title>Genomic Encyclopedia of Type Strains, Phase IV (KMG-V): Genome sequencing to study the core and pangenomes of soil and plant-associated prokaryotes.</title>
        <authorList>
            <person name="Whitman W."/>
        </authorList>
    </citation>
    <scope>NUCLEOTIDE SEQUENCE</scope>
    <source>
        <strain evidence="1">USDA 406</strain>
    </source>
</reference>
<keyword evidence="4" id="KW-1185">Reference proteome</keyword>
<gene>
    <name evidence="2" type="ORF">ABIF29_004335</name>
    <name evidence="1" type="ORF">JOH49_006853</name>
</gene>
<evidence type="ECO:0000313" key="3">
    <source>
        <dbReference type="Proteomes" id="UP000673383"/>
    </source>
</evidence>
<protein>
    <submittedName>
        <fullName evidence="1">Uncharacterized protein</fullName>
    </submittedName>
</protein>
<comment type="caution">
    <text evidence="1">The sequence shown here is derived from an EMBL/GenBank/DDBJ whole genome shotgun (WGS) entry which is preliminary data.</text>
</comment>